<comment type="function">
    <text evidence="12">Plays an important role in the de novo pathway of purine nucleotide biosynthesis.</text>
</comment>
<reference evidence="13 14" key="1">
    <citation type="submission" date="2022-12" db="EMBL/GenBank/DDBJ databases">
        <title>Genomic features and morphological characterization of a novel Knufia sp. strain isolated from spacecraft assembly facility.</title>
        <authorList>
            <person name="Teixeira M."/>
            <person name="Chander A.M."/>
            <person name="Stajich J.E."/>
            <person name="Venkateswaran K."/>
        </authorList>
    </citation>
    <scope>NUCLEOTIDE SEQUENCE [LARGE SCALE GENOMIC DNA]</scope>
    <source>
        <strain evidence="13 14">FJI-L2-BK-P2</strain>
    </source>
</reference>
<feature type="binding site" evidence="10">
    <location>
        <begin position="387"/>
        <end position="389"/>
    </location>
    <ligand>
        <name>GTP</name>
        <dbReference type="ChEBI" id="CHEBI:37565"/>
    </ligand>
</feature>
<dbReference type="GO" id="GO:0004019">
    <property type="term" value="F:adenylosuccinate synthase activity"/>
    <property type="evidence" value="ECO:0007669"/>
    <property type="project" value="UniProtKB-UniRule"/>
</dbReference>
<feature type="active site" description="Proton acceptor" evidence="10">
    <location>
        <position position="13"/>
    </location>
</feature>
<dbReference type="InterPro" id="IPR018220">
    <property type="entry name" value="Adenylosuccin_syn_GTP-bd"/>
</dbReference>
<keyword evidence="6 10" id="KW-0547">Nucleotide-binding</keyword>
<keyword evidence="7 10" id="KW-0658">Purine biosynthesis</keyword>
<dbReference type="Proteomes" id="UP001316803">
    <property type="component" value="Unassembled WGS sequence"/>
</dbReference>
<dbReference type="AlphaFoldDB" id="A0AAN8IQM6"/>
<comment type="caution">
    <text evidence="13">The sequence shown here is derived from an EMBL/GenBank/DDBJ whole genome shotgun (WGS) entry which is preliminary data.</text>
</comment>
<dbReference type="SUPFAM" id="SSF52540">
    <property type="entry name" value="P-loop containing nucleoside triphosphate hydrolases"/>
    <property type="match status" value="1"/>
</dbReference>
<feature type="active site" evidence="11">
    <location>
        <position position="147"/>
    </location>
</feature>
<evidence type="ECO:0000256" key="1">
    <source>
        <dbReference type="ARBA" id="ARBA00003779"/>
    </source>
</evidence>
<feature type="binding site" evidence="10">
    <location>
        <begin position="473"/>
        <end position="475"/>
    </location>
    <ligand>
        <name>GTP</name>
        <dbReference type="ChEBI" id="CHEBI:37565"/>
    </ligand>
</feature>
<comment type="subunit">
    <text evidence="2 10">Homodimer.</text>
</comment>
<evidence type="ECO:0000256" key="9">
    <source>
        <dbReference type="ARBA" id="ARBA00023134"/>
    </source>
</evidence>
<evidence type="ECO:0000313" key="13">
    <source>
        <dbReference type="EMBL" id="KAK5956227.1"/>
    </source>
</evidence>
<keyword evidence="8 10" id="KW-0460">Magnesium</keyword>
<keyword evidence="9 10" id="KW-0342">GTP-binding</keyword>
<dbReference type="InterPro" id="IPR033128">
    <property type="entry name" value="Adenylosuccin_syn_Lys_AS"/>
</dbReference>
<evidence type="ECO:0000256" key="3">
    <source>
        <dbReference type="ARBA" id="ARBA00022490"/>
    </source>
</evidence>
<feature type="binding site" evidence="10">
    <location>
        <position position="361"/>
    </location>
    <ligand>
        <name>GTP</name>
        <dbReference type="ChEBI" id="CHEBI:37565"/>
    </ligand>
</feature>
<feature type="binding site" evidence="10">
    <location>
        <begin position="40"/>
        <end position="42"/>
    </location>
    <ligand>
        <name>GTP</name>
        <dbReference type="ChEBI" id="CHEBI:37565"/>
    </ligand>
</feature>
<feature type="binding site" evidence="10">
    <location>
        <position position="359"/>
    </location>
    <ligand>
        <name>IMP</name>
        <dbReference type="ChEBI" id="CHEBI:58053"/>
    </ligand>
</feature>
<proteinExistence type="inferred from homology"/>
<comment type="catalytic activity">
    <reaction evidence="10 12">
        <text>IMP + L-aspartate + GTP = N(6)-(1,2-dicarboxyethyl)-AMP + GDP + phosphate + 2 H(+)</text>
        <dbReference type="Rhea" id="RHEA:15753"/>
        <dbReference type="ChEBI" id="CHEBI:15378"/>
        <dbReference type="ChEBI" id="CHEBI:29991"/>
        <dbReference type="ChEBI" id="CHEBI:37565"/>
        <dbReference type="ChEBI" id="CHEBI:43474"/>
        <dbReference type="ChEBI" id="CHEBI:57567"/>
        <dbReference type="ChEBI" id="CHEBI:58053"/>
        <dbReference type="ChEBI" id="CHEBI:58189"/>
        <dbReference type="EC" id="6.3.4.4"/>
    </reaction>
</comment>
<feature type="binding site" evidence="10">
    <location>
        <begin position="355"/>
        <end position="361"/>
    </location>
    <ligand>
        <name>substrate</name>
    </ligand>
</feature>
<feature type="binding site" evidence="10">
    <location>
        <begin position="38"/>
        <end position="41"/>
    </location>
    <ligand>
        <name>IMP</name>
        <dbReference type="ChEBI" id="CHEBI:58053"/>
    </ligand>
</feature>
<dbReference type="GO" id="GO:0005737">
    <property type="term" value="C:cytoplasm"/>
    <property type="evidence" value="ECO:0007669"/>
    <property type="project" value="UniProtKB-SubCell"/>
</dbReference>
<dbReference type="Gene3D" id="1.10.300.10">
    <property type="entry name" value="Adenylosuccinate Synthetase, subunit A, domain 2"/>
    <property type="match status" value="1"/>
</dbReference>
<comment type="cofactor">
    <cofactor evidence="10">
        <name>Mg(2+)</name>
        <dbReference type="ChEBI" id="CHEBI:18420"/>
    </cofactor>
    <text evidence="10">Binds 1 Mg(2+) ion per subunit.</text>
</comment>
<dbReference type="GO" id="GO:0000287">
    <property type="term" value="F:magnesium ion binding"/>
    <property type="evidence" value="ECO:0007669"/>
    <property type="project" value="UniProtKB-UniRule"/>
</dbReference>
<keyword evidence="3 10" id="KW-0963">Cytoplasm</keyword>
<evidence type="ECO:0000256" key="5">
    <source>
        <dbReference type="ARBA" id="ARBA00022723"/>
    </source>
</evidence>
<dbReference type="PROSITE" id="PS00513">
    <property type="entry name" value="ADENYLOSUCCIN_SYN_2"/>
    <property type="match status" value="1"/>
</dbReference>
<dbReference type="Gene3D" id="3.40.440.10">
    <property type="entry name" value="Adenylosuccinate Synthetase, subunit A, domain 1"/>
    <property type="match status" value="2"/>
</dbReference>
<feature type="binding site" evidence="10">
    <location>
        <position position="13"/>
    </location>
    <ligand>
        <name>Mg(2+)</name>
        <dbReference type="ChEBI" id="CHEBI:18420"/>
    </ligand>
</feature>
<evidence type="ECO:0000256" key="10">
    <source>
        <dbReference type="HAMAP-Rule" id="MF_03125"/>
    </source>
</evidence>
<evidence type="ECO:0000256" key="4">
    <source>
        <dbReference type="ARBA" id="ARBA00022598"/>
    </source>
</evidence>
<feature type="binding site" evidence="10">
    <location>
        <position position="280"/>
    </location>
    <ligand>
        <name>IMP</name>
        <dbReference type="ChEBI" id="CHEBI:58053"/>
    </ligand>
</feature>
<dbReference type="GO" id="GO:0046040">
    <property type="term" value="P:IMP metabolic process"/>
    <property type="evidence" value="ECO:0007669"/>
    <property type="project" value="TreeGrafter"/>
</dbReference>
<dbReference type="InterPro" id="IPR027417">
    <property type="entry name" value="P-loop_NTPase"/>
</dbReference>
<comment type="function">
    <text evidence="1">Plays an important role in the de novo pathway and in the salvage pathway of purine nucleotide biosynthesis. Catalyzes the first committed step in the biosynthesis of AMP from IMP.</text>
</comment>
<evidence type="ECO:0000256" key="7">
    <source>
        <dbReference type="ARBA" id="ARBA00022755"/>
    </source>
</evidence>
<dbReference type="EC" id="6.3.4.4" evidence="10 12"/>
<evidence type="ECO:0000256" key="11">
    <source>
        <dbReference type="PROSITE-ProRule" id="PRU10134"/>
    </source>
</evidence>
<keyword evidence="14" id="KW-1185">Reference proteome</keyword>
<dbReference type="InterPro" id="IPR042110">
    <property type="entry name" value="Adenylosuccinate_synth_dom2"/>
</dbReference>
<dbReference type="PANTHER" id="PTHR11846">
    <property type="entry name" value="ADENYLOSUCCINATE SYNTHETASE"/>
    <property type="match status" value="1"/>
</dbReference>
<feature type="binding site" evidence="10">
    <location>
        <begin position="12"/>
        <end position="18"/>
    </location>
    <ligand>
        <name>GTP</name>
        <dbReference type="ChEBI" id="CHEBI:37565"/>
    </ligand>
</feature>
<comment type="pathway">
    <text evidence="10 12">Purine metabolism; AMP biosynthesis via de novo pathway; AMP from IMP: step 1/2.</text>
</comment>
<dbReference type="InterPro" id="IPR042111">
    <property type="entry name" value="Adenylosuccinate_synth_dom3"/>
</dbReference>
<evidence type="ECO:0000256" key="6">
    <source>
        <dbReference type="ARBA" id="ARBA00022741"/>
    </source>
</evidence>
<comment type="similarity">
    <text evidence="10 12">Belongs to the adenylosuccinate synthetase family.</text>
</comment>
<feature type="binding site" evidence="10">
    <location>
        <begin position="13"/>
        <end position="16"/>
    </location>
    <ligand>
        <name>IMP</name>
        <dbReference type="ChEBI" id="CHEBI:58053"/>
    </ligand>
</feature>
<evidence type="ECO:0000256" key="8">
    <source>
        <dbReference type="ARBA" id="ARBA00022842"/>
    </source>
</evidence>
<dbReference type="InterPro" id="IPR001114">
    <property type="entry name" value="Adenylosuccinate_synthetase"/>
</dbReference>
<comment type="function">
    <text evidence="10">Plays an important role in the de novo pathway and in the salvage pathway of purine nucleotide biosynthesis. Catalyzes the first commited step in the biosynthesis of AMP from IMP.</text>
</comment>
<dbReference type="GO" id="GO:0044208">
    <property type="term" value="P:'de novo' AMP biosynthetic process"/>
    <property type="evidence" value="ECO:0007669"/>
    <property type="project" value="UniProtKB-UniRule"/>
</dbReference>
<dbReference type="SMART" id="SM00788">
    <property type="entry name" value="Adenylsucc_synt"/>
    <property type="match status" value="1"/>
</dbReference>
<accession>A0AAN8IQM6</accession>
<feature type="binding site" evidence="10">
    <location>
        <position position="136"/>
    </location>
    <ligand>
        <name>IMP</name>
        <dbReference type="ChEBI" id="CHEBI:58053"/>
    </ligand>
</feature>
<comment type="subcellular location">
    <subcellularLocation>
        <location evidence="10">Cytoplasm</location>
    </subcellularLocation>
</comment>
<keyword evidence="5 10" id="KW-0479">Metal-binding</keyword>
<gene>
    <name evidence="13" type="primary">ADE12</name>
    <name evidence="13" type="ORF">OHC33_002802</name>
</gene>
<feature type="binding site" evidence="10">
    <location>
        <position position="265"/>
    </location>
    <ligand>
        <name>IMP</name>
        <dbReference type="ChEBI" id="CHEBI:58053"/>
    </ligand>
</feature>
<feature type="binding site" evidence="10">
    <location>
        <position position="40"/>
    </location>
    <ligand>
        <name>Mg(2+)</name>
        <dbReference type="ChEBI" id="CHEBI:18420"/>
    </ligand>
</feature>
<dbReference type="InterPro" id="IPR042109">
    <property type="entry name" value="Adenylosuccinate_synth_dom1"/>
</dbReference>
<dbReference type="PROSITE" id="PS01266">
    <property type="entry name" value="ADENYLOSUCCIN_SYN_1"/>
    <property type="match status" value="1"/>
</dbReference>
<dbReference type="GO" id="GO:0005525">
    <property type="term" value="F:GTP binding"/>
    <property type="evidence" value="ECO:0007669"/>
    <property type="project" value="UniProtKB-UniRule"/>
</dbReference>
<keyword evidence="4 10" id="KW-0436">Ligase</keyword>
<dbReference type="HAMAP" id="MF_00011">
    <property type="entry name" value="Adenylosucc_synth"/>
    <property type="match status" value="1"/>
</dbReference>
<sequence length="484" mass="52836">MPVKIVLGAQWGDEGKGKLVDILCASASMCCRAAGGNNAGHTIVANGITYDFHILPSGLINPSCALNLIGAGCVVHLPSFFKELGALEEKGLQNVRQRVKISDRAQVCFDLHCAVDGISEEILRSKDGDKGMIGTTKKGIGPCYSDKVGRRGVTMGMLVSGQNGQWEKRLRTLHQGYISTYGEDALSHYDLEAEVKRLKEFRTELASGEYTIDATPLLSRTIGNNGKAIQASTQFGDAPETSNGVPPSDENDASLFSNVLIEGANALLLDIDHGTYPYVTSSNTGLGGVFTGLAGLSPLSLTHPDSSIIGVVKAYTTRVGSGPFPSELNNTIPHVSEEDAHAGDELQRIGREFGVTTGRKRRCGWLDMVLVKYSCQVNCYTHLNFTKLDVLDSFEEIKIAMAYRNRRDGSEIRGFPSDLDLMDNEHLEIVYKTMPGWKTETTGTREWDKLPQQAKEYIEFVEAEVGVPIKWIGTGPRREDMIVR</sequence>
<feature type="binding site" evidence="10">
    <location>
        <position position="150"/>
    </location>
    <ligand>
        <name>IMP</name>
        <dbReference type="ChEBI" id="CHEBI:58053"/>
        <note>ligand shared between dimeric partners</note>
    </ligand>
</feature>
<protein>
    <recommendedName>
        <fullName evidence="10 12">Adenylosuccinate synthetase</fullName>
        <shortName evidence="10">AMPSase</shortName>
        <shortName evidence="10">AdSS</shortName>
        <ecNumber evidence="10 12">6.3.4.4</ecNumber>
    </recommendedName>
    <alternativeName>
        <fullName evidence="10">IMP--aspartate ligase</fullName>
    </alternativeName>
</protein>
<dbReference type="Gene3D" id="3.90.170.10">
    <property type="entry name" value="Adenylosuccinate Synthetase, subunit A, domain 3"/>
    <property type="match status" value="1"/>
</dbReference>
<evidence type="ECO:0000256" key="12">
    <source>
        <dbReference type="RuleBase" id="RU000520"/>
    </source>
</evidence>
<dbReference type="EMBL" id="JAKLMC020000005">
    <property type="protein sequence ID" value="KAK5956227.1"/>
    <property type="molecule type" value="Genomic_DNA"/>
</dbReference>
<evidence type="ECO:0000313" key="14">
    <source>
        <dbReference type="Proteomes" id="UP001316803"/>
    </source>
</evidence>
<dbReference type="Pfam" id="PF00709">
    <property type="entry name" value="Adenylsucc_synt"/>
    <property type="match status" value="2"/>
</dbReference>
<feature type="active site" description="Proton donor" evidence="10">
    <location>
        <position position="41"/>
    </location>
</feature>
<evidence type="ECO:0000256" key="2">
    <source>
        <dbReference type="ARBA" id="ARBA00011738"/>
    </source>
</evidence>
<dbReference type="PANTHER" id="PTHR11846:SF0">
    <property type="entry name" value="ADENYLOSUCCINATE SYNTHETASE"/>
    <property type="match status" value="1"/>
</dbReference>
<dbReference type="FunFam" id="3.90.170.10:FF:000001">
    <property type="entry name" value="Adenylosuccinate synthetase"/>
    <property type="match status" value="1"/>
</dbReference>
<organism evidence="13 14">
    <name type="scientific">Knufia fluminis</name>
    <dbReference type="NCBI Taxonomy" id="191047"/>
    <lineage>
        <taxon>Eukaryota</taxon>
        <taxon>Fungi</taxon>
        <taxon>Dikarya</taxon>
        <taxon>Ascomycota</taxon>
        <taxon>Pezizomycotina</taxon>
        <taxon>Eurotiomycetes</taxon>
        <taxon>Chaetothyriomycetidae</taxon>
        <taxon>Chaetothyriales</taxon>
        <taxon>Trichomeriaceae</taxon>
        <taxon>Knufia</taxon>
    </lineage>
</organism>
<name>A0AAN8IQM6_9EURO</name>
<dbReference type="CDD" id="cd03108">
    <property type="entry name" value="AdSS"/>
    <property type="match status" value="1"/>
</dbReference>